<dbReference type="EMBL" id="BTFZ01000001">
    <property type="protein sequence ID" value="GMM33382.1"/>
    <property type="molecule type" value="Genomic_DNA"/>
</dbReference>
<sequence length="262" mass="29259">MLSVFKPSKAIISSISRSFSRPVVAAKSRPSFAKLTCQHNYSTKPRVQKTSSSGERGPKFRYLIMIGVVSYGALLLAIDGVDKNRPKNKFSEEEYDQLVQDGLKRKQKAIADNERVNVFLLPRATEAQTSEEELTKLGADVKAIKLDDLIQEEKKDKESRYGPLLIECELYDTKVPVGTYSSMIGTKLQELKETSGTKNFVVIGFPGSISESIKFEDKIVTVKNLITFDDDSSKDDVVSYYNTVQKVKRISSLDQLNGLVAK</sequence>
<dbReference type="AlphaFoldDB" id="A0AAV5QFE4"/>
<evidence type="ECO:0000313" key="1">
    <source>
        <dbReference type="EMBL" id="GMM33382.1"/>
    </source>
</evidence>
<keyword evidence="2" id="KW-1185">Reference proteome</keyword>
<accession>A0AAV5QFE4</accession>
<reference evidence="1 2" key="1">
    <citation type="journal article" date="2023" name="Elife">
        <title>Identification of key yeast species and microbe-microbe interactions impacting larval growth of Drosophila in the wild.</title>
        <authorList>
            <person name="Mure A."/>
            <person name="Sugiura Y."/>
            <person name="Maeda R."/>
            <person name="Honda K."/>
            <person name="Sakurai N."/>
            <person name="Takahashi Y."/>
            <person name="Watada M."/>
            <person name="Katoh T."/>
            <person name="Gotoh A."/>
            <person name="Gotoh Y."/>
            <person name="Taniguchi I."/>
            <person name="Nakamura K."/>
            <person name="Hayashi T."/>
            <person name="Katayama T."/>
            <person name="Uemura T."/>
            <person name="Hattori Y."/>
        </authorList>
    </citation>
    <scope>NUCLEOTIDE SEQUENCE [LARGE SCALE GENOMIC DNA]</scope>
    <source>
        <strain evidence="1 2">SC-9</strain>
    </source>
</reference>
<evidence type="ECO:0000313" key="2">
    <source>
        <dbReference type="Proteomes" id="UP001360560"/>
    </source>
</evidence>
<dbReference type="Proteomes" id="UP001360560">
    <property type="component" value="Unassembled WGS sequence"/>
</dbReference>
<dbReference type="RefSeq" id="XP_064850382.1">
    <property type="nucleotide sequence ID" value="XM_064994310.1"/>
</dbReference>
<name>A0AAV5QFE4_9ASCO</name>
<proteinExistence type="predicted"/>
<protein>
    <submittedName>
        <fullName evidence="1">Aim36 protein</fullName>
    </submittedName>
</protein>
<gene>
    <name evidence="1" type="ORF">DASC09_007070</name>
</gene>
<comment type="caution">
    <text evidence="1">The sequence shown here is derived from an EMBL/GenBank/DDBJ whole genome shotgun (WGS) entry which is preliminary data.</text>
</comment>
<organism evidence="1 2">
    <name type="scientific">Saccharomycopsis crataegensis</name>
    <dbReference type="NCBI Taxonomy" id="43959"/>
    <lineage>
        <taxon>Eukaryota</taxon>
        <taxon>Fungi</taxon>
        <taxon>Dikarya</taxon>
        <taxon>Ascomycota</taxon>
        <taxon>Saccharomycotina</taxon>
        <taxon>Saccharomycetes</taxon>
        <taxon>Saccharomycopsidaceae</taxon>
        <taxon>Saccharomycopsis</taxon>
    </lineage>
</organism>
<dbReference type="GeneID" id="90071361"/>